<feature type="domain" description="HORMA" evidence="1">
    <location>
        <begin position="6"/>
        <end position="194"/>
    </location>
</feature>
<evidence type="ECO:0000259" key="1">
    <source>
        <dbReference type="PROSITE" id="PS50815"/>
    </source>
</evidence>
<organism evidence="2 3">
    <name type="scientific">Molorchus minor</name>
    <dbReference type="NCBI Taxonomy" id="1323400"/>
    <lineage>
        <taxon>Eukaryota</taxon>
        <taxon>Metazoa</taxon>
        <taxon>Ecdysozoa</taxon>
        <taxon>Arthropoda</taxon>
        <taxon>Hexapoda</taxon>
        <taxon>Insecta</taxon>
        <taxon>Pterygota</taxon>
        <taxon>Neoptera</taxon>
        <taxon>Endopterygota</taxon>
        <taxon>Coleoptera</taxon>
        <taxon>Polyphaga</taxon>
        <taxon>Cucujiformia</taxon>
        <taxon>Chrysomeloidea</taxon>
        <taxon>Cerambycidae</taxon>
        <taxon>Lamiinae</taxon>
        <taxon>Monochamini</taxon>
        <taxon>Molorchus</taxon>
    </lineage>
</organism>
<reference evidence="2" key="1">
    <citation type="journal article" date="2023" name="Insect Mol. Biol.">
        <title>Genome sequencing provides insights into the evolution of gene families encoding plant cell wall-degrading enzymes in longhorned beetles.</title>
        <authorList>
            <person name="Shin N.R."/>
            <person name="Okamura Y."/>
            <person name="Kirsch R."/>
            <person name="Pauchet Y."/>
        </authorList>
    </citation>
    <scope>NUCLEOTIDE SEQUENCE</scope>
    <source>
        <strain evidence="2">MMC_N1</strain>
    </source>
</reference>
<gene>
    <name evidence="2" type="ORF">NQ317_011611</name>
</gene>
<dbReference type="PANTHER" id="PTHR11842:SF10">
    <property type="entry name" value="MITOTIC SPINDLE ASSEMBLY CHECKPOINT PROTEIN MAD2B"/>
    <property type="match status" value="1"/>
</dbReference>
<evidence type="ECO:0000313" key="2">
    <source>
        <dbReference type="EMBL" id="KAJ8974092.1"/>
    </source>
</evidence>
<dbReference type="Proteomes" id="UP001162164">
    <property type="component" value="Unassembled WGS sequence"/>
</dbReference>
<dbReference type="Gene3D" id="3.30.900.10">
    <property type="entry name" value="HORMA domain"/>
    <property type="match status" value="1"/>
</dbReference>
<name>A0ABQ9J9F7_9CUCU</name>
<keyword evidence="3" id="KW-1185">Reference proteome</keyword>
<dbReference type="EMBL" id="JAPWTJ010001057">
    <property type="protein sequence ID" value="KAJ8974092.1"/>
    <property type="molecule type" value="Genomic_DNA"/>
</dbReference>
<dbReference type="PANTHER" id="PTHR11842">
    <property type="entry name" value="MITOTIC SPINDLE ASSEMBLY CHECKPOINT PROTEIN MAD2"/>
    <property type="match status" value="1"/>
</dbReference>
<protein>
    <recommendedName>
        <fullName evidence="1">HORMA domain-containing protein</fullName>
    </recommendedName>
</protein>
<dbReference type="InterPro" id="IPR045091">
    <property type="entry name" value="Mad2-like"/>
</dbReference>
<comment type="caution">
    <text evidence="2">The sequence shown here is derived from an EMBL/GenBank/DDBJ whole genome shotgun (WGS) entry which is preliminary data.</text>
</comment>
<dbReference type="InterPro" id="IPR003511">
    <property type="entry name" value="HORMA_dom"/>
</dbReference>
<sequence length="200" mass="23174">MSGAKITVANILCEFFEVVVHNILYARKLYPETIFAAKKKYGIAVYQSIHPDVNDYINQSLKAVNFHAKNNHLKRLYVCFHKSEKISEKYVFEVLNISNHVESDPLLVEVEQSLRAFLVKLNTSQNYLEDLPDDSTFSIRLETTAYSRLEFNQEPAFEDFPWVEVNEQDKSIESPDIVPLHMLKCPLLSLQMFVGREVEN</sequence>
<accession>A0ABQ9J9F7</accession>
<dbReference type="PROSITE" id="PS50815">
    <property type="entry name" value="HORMA"/>
    <property type="match status" value="1"/>
</dbReference>
<dbReference type="InterPro" id="IPR036570">
    <property type="entry name" value="HORMA_dom_sf"/>
</dbReference>
<evidence type="ECO:0000313" key="3">
    <source>
        <dbReference type="Proteomes" id="UP001162164"/>
    </source>
</evidence>
<proteinExistence type="predicted"/>
<dbReference type="Pfam" id="PF02301">
    <property type="entry name" value="HORMA"/>
    <property type="match status" value="1"/>
</dbReference>
<dbReference type="SUPFAM" id="SSF56019">
    <property type="entry name" value="The spindle assembly checkpoint protein mad2"/>
    <property type="match status" value="1"/>
</dbReference>